<accession>A0ABV5BZX4</accession>
<evidence type="ECO:0000313" key="2">
    <source>
        <dbReference type="EMBL" id="MFB5760670.1"/>
    </source>
</evidence>
<protein>
    <submittedName>
        <fullName evidence="2">TerB N-terminal domain-containing protein</fullName>
    </submittedName>
</protein>
<name>A0ABV5BZX4_9BACL</name>
<gene>
    <name evidence="2" type="ORF">ACE5LO_09730</name>
</gene>
<sequence length="184" mass="21683">MDNKSAQDIGFAELFIDEEEPEVRRTPKAAPPVRNYASLEGFSLLEGEPGYLATREANFVHQARQWGDRKGSCVPFQPFMSYWPTYSQMNGSQTEWYFYWRREVRGKRYPETDLSYIFIYIYELIHGVGWTEPEEGFQLLLELREAYADSYPGLLEYMADWLRISCWFTACQYLSMRSSSPVLR</sequence>
<feature type="domain" description="TerB N-terminal" evidence="1">
    <location>
        <begin position="48"/>
        <end position="165"/>
    </location>
</feature>
<dbReference type="Proteomes" id="UP001580430">
    <property type="component" value="Unassembled WGS sequence"/>
</dbReference>
<organism evidence="2 3">
    <name type="scientific">Paenibacillus medicaginis</name>
    <dbReference type="NCBI Taxonomy" id="1470560"/>
    <lineage>
        <taxon>Bacteria</taxon>
        <taxon>Bacillati</taxon>
        <taxon>Bacillota</taxon>
        <taxon>Bacilli</taxon>
        <taxon>Bacillales</taxon>
        <taxon>Paenibacillaceae</taxon>
        <taxon>Paenibacillus</taxon>
    </lineage>
</organism>
<proteinExistence type="predicted"/>
<comment type="caution">
    <text evidence="2">The sequence shown here is derived from an EMBL/GenBank/DDBJ whole genome shotgun (WGS) entry which is preliminary data.</text>
</comment>
<dbReference type="EMBL" id="JBHIRY010000007">
    <property type="protein sequence ID" value="MFB5760670.1"/>
    <property type="molecule type" value="Genomic_DNA"/>
</dbReference>
<reference evidence="2 3" key="1">
    <citation type="submission" date="2024-09" db="EMBL/GenBank/DDBJ databases">
        <title>Paenibacillus zeirhizospherea sp. nov., isolated from surface of the maize (Zea mays) roots in a horticulture field, Hungary.</title>
        <authorList>
            <person name="Marton D."/>
            <person name="Farkas M."/>
            <person name="Bedics A."/>
            <person name="Toth E."/>
            <person name="Tancsics A."/>
            <person name="Boka K."/>
            <person name="Marati G."/>
            <person name="Kriszt B."/>
            <person name="Cserhati M."/>
        </authorList>
    </citation>
    <scope>NUCLEOTIDE SEQUENCE [LARGE SCALE GENOMIC DNA]</scope>
    <source>
        <strain evidence="2 3">JCM 18446</strain>
    </source>
</reference>
<dbReference type="RefSeq" id="WP_375519824.1">
    <property type="nucleotide sequence ID" value="NZ_JBHIRY010000007.1"/>
</dbReference>
<dbReference type="Pfam" id="PF13208">
    <property type="entry name" value="TerB_N"/>
    <property type="match status" value="1"/>
</dbReference>
<dbReference type="InterPro" id="IPR025266">
    <property type="entry name" value="TerB_N"/>
</dbReference>
<evidence type="ECO:0000313" key="3">
    <source>
        <dbReference type="Proteomes" id="UP001580430"/>
    </source>
</evidence>
<evidence type="ECO:0000259" key="1">
    <source>
        <dbReference type="Pfam" id="PF13208"/>
    </source>
</evidence>
<keyword evidence="3" id="KW-1185">Reference proteome</keyword>